<gene>
    <name evidence="1" type="ORF">IT779_20480</name>
</gene>
<dbReference type="RefSeq" id="WP_196150975.1">
    <property type="nucleotide sequence ID" value="NZ_JADMLG010000008.1"/>
</dbReference>
<dbReference type="SUPFAM" id="SSF51182">
    <property type="entry name" value="RmlC-like cupins"/>
    <property type="match status" value="1"/>
</dbReference>
<accession>A0A931IBP5</accession>
<reference evidence="1" key="1">
    <citation type="submission" date="2020-11" db="EMBL/GenBank/DDBJ databases">
        <title>Nocardia NEAU-351.nov., a novel actinomycete isolated from the cow dung.</title>
        <authorList>
            <person name="Zhang X."/>
        </authorList>
    </citation>
    <scope>NUCLEOTIDE SEQUENCE</scope>
    <source>
        <strain evidence="1">NEAU-351</strain>
    </source>
</reference>
<dbReference type="EMBL" id="JADMLG010000008">
    <property type="protein sequence ID" value="MBH0778662.1"/>
    <property type="molecule type" value="Genomic_DNA"/>
</dbReference>
<protein>
    <recommendedName>
        <fullName evidence="3">Cupin domain-containing protein</fullName>
    </recommendedName>
</protein>
<organism evidence="1 2">
    <name type="scientific">Nocardia bovistercoris</name>
    <dbReference type="NCBI Taxonomy" id="2785916"/>
    <lineage>
        <taxon>Bacteria</taxon>
        <taxon>Bacillati</taxon>
        <taxon>Actinomycetota</taxon>
        <taxon>Actinomycetes</taxon>
        <taxon>Mycobacteriales</taxon>
        <taxon>Nocardiaceae</taxon>
        <taxon>Nocardia</taxon>
    </lineage>
</organism>
<dbReference type="AlphaFoldDB" id="A0A931IBP5"/>
<evidence type="ECO:0000313" key="1">
    <source>
        <dbReference type="EMBL" id="MBH0778662.1"/>
    </source>
</evidence>
<evidence type="ECO:0000313" key="2">
    <source>
        <dbReference type="Proteomes" id="UP000655751"/>
    </source>
</evidence>
<dbReference type="Proteomes" id="UP000655751">
    <property type="component" value="Unassembled WGS sequence"/>
</dbReference>
<sequence>MRFWSLPEFRTNETPARGTSSRVLLRFEAWGREIILRQTVIEPGGSSGWHYHDGTLFVLVTKGTLDHPDARLAPIAYRRPRLFRERGGPRYAHVARNRGTGPVAITVLYVNPVGAPLSRAVASPEG</sequence>
<evidence type="ECO:0008006" key="3">
    <source>
        <dbReference type="Google" id="ProtNLM"/>
    </source>
</evidence>
<dbReference type="Gene3D" id="2.60.120.10">
    <property type="entry name" value="Jelly Rolls"/>
    <property type="match status" value="1"/>
</dbReference>
<dbReference type="InterPro" id="IPR014710">
    <property type="entry name" value="RmlC-like_jellyroll"/>
</dbReference>
<comment type="caution">
    <text evidence="1">The sequence shown here is derived from an EMBL/GenBank/DDBJ whole genome shotgun (WGS) entry which is preliminary data.</text>
</comment>
<keyword evidence="2" id="KW-1185">Reference proteome</keyword>
<dbReference type="InterPro" id="IPR011051">
    <property type="entry name" value="RmlC_Cupin_sf"/>
</dbReference>
<proteinExistence type="predicted"/>
<name>A0A931IBP5_9NOCA</name>